<organism evidence="1 2">
    <name type="scientific">Mesorhabditis belari</name>
    <dbReference type="NCBI Taxonomy" id="2138241"/>
    <lineage>
        <taxon>Eukaryota</taxon>
        <taxon>Metazoa</taxon>
        <taxon>Ecdysozoa</taxon>
        <taxon>Nematoda</taxon>
        <taxon>Chromadorea</taxon>
        <taxon>Rhabditida</taxon>
        <taxon>Rhabditina</taxon>
        <taxon>Rhabditomorpha</taxon>
        <taxon>Rhabditoidea</taxon>
        <taxon>Rhabditidae</taxon>
        <taxon>Mesorhabditinae</taxon>
        <taxon>Mesorhabditis</taxon>
    </lineage>
</organism>
<reference evidence="2" key="1">
    <citation type="submission" date="2024-02" db="UniProtKB">
        <authorList>
            <consortium name="WormBaseParasite"/>
        </authorList>
    </citation>
    <scope>IDENTIFICATION</scope>
</reference>
<accession>A0AAF3FPM1</accession>
<dbReference type="WBParaSite" id="MBELARI_LOCUS9048">
    <property type="protein sequence ID" value="MBELARI_LOCUS9048"/>
    <property type="gene ID" value="MBELARI_LOCUS9048"/>
</dbReference>
<protein>
    <submittedName>
        <fullName evidence="2">Uncharacterized protein</fullName>
    </submittedName>
</protein>
<dbReference type="Proteomes" id="UP000887575">
    <property type="component" value="Unassembled WGS sequence"/>
</dbReference>
<name>A0AAF3FPM1_9BILA</name>
<sequence>MRWMVGIGVTLVQPHWECSPRENADTKSIASVQKGKMSRKLVREKCLHRYCQTLVLTDHNQGASFVLRGCSENFGAVNVKQFEQLEENHCKS</sequence>
<dbReference type="AlphaFoldDB" id="A0AAF3FPM1"/>
<evidence type="ECO:0000313" key="1">
    <source>
        <dbReference type="Proteomes" id="UP000887575"/>
    </source>
</evidence>
<evidence type="ECO:0000313" key="2">
    <source>
        <dbReference type="WBParaSite" id="MBELARI_LOCUS9048"/>
    </source>
</evidence>
<keyword evidence="1" id="KW-1185">Reference proteome</keyword>
<proteinExistence type="predicted"/>